<gene>
    <name evidence="4" type="ORF">SAMN05443575_4021</name>
</gene>
<dbReference type="GO" id="GO:0003677">
    <property type="term" value="F:DNA binding"/>
    <property type="evidence" value="ECO:0007669"/>
    <property type="project" value="InterPro"/>
</dbReference>
<dbReference type="PROSITE" id="PS51736">
    <property type="entry name" value="RECOMBINASES_3"/>
    <property type="match status" value="1"/>
</dbReference>
<dbReference type="EMBL" id="FQVU01000007">
    <property type="protein sequence ID" value="SHH53536.1"/>
    <property type="molecule type" value="Genomic_DNA"/>
</dbReference>
<sequence length="467" mass="52587">MYMPRAAAIYARISKDVTGEALGVERQLDDCRRLARELGWTVVDEYIDNDLSAFSGKLRPEYRRMFDDVKTGLRDGILSYHTDRLTRQTRELEDLISLCDANRVAVQTVRAGSLNLSDASGRMTARIVGAVARGESERMSERMKAGNKQRAEKGRPDTRGYRKYGYERDHMTIREDEAAIIREFADRLLAGESLTALTRELNDRNVPTATGRGPWYSASLRQILRSARLSAQREYQGQIVALGEWPPILSREQTARIRHLLDDPARRTLRTPSRYLLSGGLLRCGTCGGSMSGRPKEHTPSYECRKIGHNCGRVSIKAEPMEDYARDLALTALDGPDLAASLRSLEQGTTQTATLTDQLAADEQRLDELAEAFADGEVTRTQLTTATKKLTARITANRDRLAADNGHRDLSRYLGQGIRLRRDWDTMTLDQRRAVITAVFEQLTISPVLRRGQRGFDTDRIGIVWRV</sequence>
<dbReference type="PANTHER" id="PTHR30461">
    <property type="entry name" value="DNA-INVERTASE FROM LAMBDOID PROPHAGE"/>
    <property type="match status" value="1"/>
</dbReference>
<evidence type="ECO:0000313" key="5">
    <source>
        <dbReference type="Proteomes" id="UP000186132"/>
    </source>
</evidence>
<dbReference type="Pfam" id="PF13408">
    <property type="entry name" value="Zn_ribbon_recom"/>
    <property type="match status" value="1"/>
</dbReference>
<accession>A0A1M5TSG2</accession>
<evidence type="ECO:0000259" key="3">
    <source>
        <dbReference type="PROSITE" id="PS51737"/>
    </source>
</evidence>
<name>A0A1M5TSG2_9ACTN</name>
<feature type="domain" description="Recombinase" evidence="3">
    <location>
        <begin position="163"/>
        <end position="267"/>
    </location>
</feature>
<dbReference type="SUPFAM" id="SSF53041">
    <property type="entry name" value="Resolvase-like"/>
    <property type="match status" value="1"/>
</dbReference>
<protein>
    <submittedName>
        <fullName evidence="4">Site-specific DNA recombinase</fullName>
    </submittedName>
</protein>
<dbReference type="InterPro" id="IPR036162">
    <property type="entry name" value="Resolvase-like_N_sf"/>
</dbReference>
<dbReference type="GO" id="GO:0000150">
    <property type="term" value="F:DNA strand exchange activity"/>
    <property type="evidence" value="ECO:0007669"/>
    <property type="project" value="InterPro"/>
</dbReference>
<proteinExistence type="predicted"/>
<keyword evidence="5" id="KW-1185">Reference proteome</keyword>
<dbReference type="CDD" id="cd00338">
    <property type="entry name" value="Ser_Recombinase"/>
    <property type="match status" value="1"/>
</dbReference>
<dbReference type="InterPro" id="IPR038109">
    <property type="entry name" value="DNA_bind_recomb_sf"/>
</dbReference>
<dbReference type="RefSeq" id="WP_084181534.1">
    <property type="nucleotide sequence ID" value="NZ_FQVU01000007.1"/>
</dbReference>
<dbReference type="OrthoDB" id="4500247at2"/>
<dbReference type="STRING" id="1206085.SAMN05443575_4021"/>
<feature type="domain" description="Resolvase/invertase-type recombinase catalytic" evidence="2">
    <location>
        <begin position="6"/>
        <end position="154"/>
    </location>
</feature>
<dbReference type="InterPro" id="IPR006119">
    <property type="entry name" value="Resolv_N"/>
</dbReference>
<dbReference type="InterPro" id="IPR050639">
    <property type="entry name" value="SSR_resolvase"/>
</dbReference>
<dbReference type="PANTHER" id="PTHR30461:SF23">
    <property type="entry name" value="DNA RECOMBINASE-RELATED"/>
    <property type="match status" value="1"/>
</dbReference>
<feature type="region of interest" description="Disordered" evidence="1">
    <location>
        <begin position="136"/>
        <end position="162"/>
    </location>
</feature>
<dbReference type="Pfam" id="PF07508">
    <property type="entry name" value="Recombinase"/>
    <property type="match status" value="1"/>
</dbReference>
<dbReference type="InterPro" id="IPR025827">
    <property type="entry name" value="Zn_ribbon_recom_dom"/>
</dbReference>
<dbReference type="SMART" id="SM00857">
    <property type="entry name" value="Resolvase"/>
    <property type="match status" value="1"/>
</dbReference>
<dbReference type="Gene3D" id="3.40.50.1390">
    <property type="entry name" value="Resolvase, N-terminal catalytic domain"/>
    <property type="match status" value="1"/>
</dbReference>
<evidence type="ECO:0000259" key="2">
    <source>
        <dbReference type="PROSITE" id="PS51736"/>
    </source>
</evidence>
<dbReference type="InterPro" id="IPR011109">
    <property type="entry name" value="DNA_bind_recombinase_dom"/>
</dbReference>
<reference evidence="5" key="1">
    <citation type="submission" date="2016-11" db="EMBL/GenBank/DDBJ databases">
        <authorList>
            <person name="Varghese N."/>
            <person name="Submissions S."/>
        </authorList>
    </citation>
    <scope>NUCLEOTIDE SEQUENCE [LARGE SCALE GENOMIC DNA]</scope>
    <source>
        <strain evidence="5">DSM 45627</strain>
    </source>
</reference>
<dbReference type="Pfam" id="PF00239">
    <property type="entry name" value="Resolvase"/>
    <property type="match status" value="1"/>
</dbReference>
<dbReference type="PROSITE" id="PS51737">
    <property type="entry name" value="RECOMBINASE_DNA_BIND"/>
    <property type="match status" value="1"/>
</dbReference>
<evidence type="ECO:0000256" key="1">
    <source>
        <dbReference type="SAM" id="MobiDB-lite"/>
    </source>
</evidence>
<dbReference type="AlphaFoldDB" id="A0A1M5TSG2"/>
<dbReference type="Proteomes" id="UP000186132">
    <property type="component" value="Unassembled WGS sequence"/>
</dbReference>
<evidence type="ECO:0000313" key="4">
    <source>
        <dbReference type="EMBL" id="SHH53536.1"/>
    </source>
</evidence>
<organism evidence="4 5">
    <name type="scientific">Jatrophihabitans endophyticus</name>
    <dbReference type="NCBI Taxonomy" id="1206085"/>
    <lineage>
        <taxon>Bacteria</taxon>
        <taxon>Bacillati</taxon>
        <taxon>Actinomycetota</taxon>
        <taxon>Actinomycetes</taxon>
        <taxon>Jatrophihabitantales</taxon>
        <taxon>Jatrophihabitantaceae</taxon>
        <taxon>Jatrophihabitans</taxon>
    </lineage>
</organism>
<dbReference type="Gene3D" id="3.90.1750.20">
    <property type="entry name" value="Putative Large Serine Recombinase, Chain B, Domain 2"/>
    <property type="match status" value="1"/>
</dbReference>